<dbReference type="PROSITE" id="PS50109">
    <property type="entry name" value="HIS_KIN"/>
    <property type="match status" value="1"/>
</dbReference>
<feature type="transmembrane region" description="Helical" evidence="13">
    <location>
        <begin position="111"/>
        <end position="131"/>
    </location>
</feature>
<dbReference type="GO" id="GO:0000155">
    <property type="term" value="F:phosphorelay sensor kinase activity"/>
    <property type="evidence" value="ECO:0007669"/>
    <property type="project" value="InterPro"/>
</dbReference>
<evidence type="ECO:0000259" key="15">
    <source>
        <dbReference type="PROSITE" id="PS50110"/>
    </source>
</evidence>
<dbReference type="InterPro" id="IPR038377">
    <property type="entry name" value="Na/Glc_symporter_sf"/>
</dbReference>
<dbReference type="PANTHER" id="PTHR43047">
    <property type="entry name" value="TWO-COMPONENT HISTIDINE PROTEIN KINASE"/>
    <property type="match status" value="1"/>
</dbReference>
<dbReference type="Gene3D" id="1.20.1730.10">
    <property type="entry name" value="Sodium/glucose cotransporter"/>
    <property type="match status" value="1"/>
</dbReference>
<dbReference type="RefSeq" id="WP_109719458.1">
    <property type="nucleotide sequence ID" value="NZ_QEQK01000004.1"/>
</dbReference>
<gene>
    <name evidence="16" type="ORF">DEH80_05430</name>
</gene>
<dbReference type="InterPro" id="IPR005467">
    <property type="entry name" value="His_kinase_dom"/>
</dbReference>
<evidence type="ECO:0000256" key="9">
    <source>
        <dbReference type="ARBA" id="ARBA00022989"/>
    </source>
</evidence>
<dbReference type="CDD" id="cd00130">
    <property type="entry name" value="PAS"/>
    <property type="match status" value="1"/>
</dbReference>
<evidence type="ECO:0000256" key="6">
    <source>
        <dbReference type="ARBA" id="ARBA00022679"/>
    </source>
</evidence>
<comment type="catalytic activity">
    <reaction evidence="1">
        <text>ATP + protein L-histidine = ADP + protein N-phospho-L-histidine.</text>
        <dbReference type="EC" id="2.7.13.3"/>
    </reaction>
</comment>
<evidence type="ECO:0000256" key="7">
    <source>
        <dbReference type="ARBA" id="ARBA00022692"/>
    </source>
</evidence>
<dbReference type="Gene3D" id="3.40.50.2300">
    <property type="match status" value="1"/>
</dbReference>
<evidence type="ECO:0000256" key="11">
    <source>
        <dbReference type="PROSITE-ProRule" id="PRU00169"/>
    </source>
</evidence>
<dbReference type="SMART" id="SM00448">
    <property type="entry name" value="REC"/>
    <property type="match status" value="1"/>
</dbReference>
<evidence type="ECO:0000256" key="5">
    <source>
        <dbReference type="ARBA" id="ARBA00022553"/>
    </source>
</evidence>
<evidence type="ECO:0000256" key="3">
    <source>
        <dbReference type="ARBA" id="ARBA00006434"/>
    </source>
</evidence>
<dbReference type="SMART" id="SM00387">
    <property type="entry name" value="HATPase_c"/>
    <property type="match status" value="1"/>
</dbReference>
<feature type="transmembrane region" description="Helical" evidence="13">
    <location>
        <begin position="323"/>
        <end position="348"/>
    </location>
</feature>
<dbReference type="InterPro" id="IPR036890">
    <property type="entry name" value="HATPase_C_sf"/>
</dbReference>
<dbReference type="GO" id="GO:0022857">
    <property type="term" value="F:transmembrane transporter activity"/>
    <property type="evidence" value="ECO:0007669"/>
    <property type="project" value="InterPro"/>
</dbReference>
<keyword evidence="6" id="KW-0808">Transferase</keyword>
<feature type="domain" description="Response regulatory" evidence="15">
    <location>
        <begin position="1014"/>
        <end position="1128"/>
    </location>
</feature>
<dbReference type="Proteomes" id="UP000251800">
    <property type="component" value="Unassembled WGS sequence"/>
</dbReference>
<dbReference type="CDD" id="cd00075">
    <property type="entry name" value="HATPase"/>
    <property type="match status" value="1"/>
</dbReference>
<feature type="transmembrane region" description="Helical" evidence="13">
    <location>
        <begin position="274"/>
        <end position="294"/>
    </location>
</feature>
<evidence type="ECO:0000256" key="10">
    <source>
        <dbReference type="ARBA" id="ARBA00023136"/>
    </source>
</evidence>
<dbReference type="Pfam" id="PF00512">
    <property type="entry name" value="HisKA"/>
    <property type="match status" value="1"/>
</dbReference>
<dbReference type="PROSITE" id="PS50283">
    <property type="entry name" value="NA_SOLUT_SYMP_3"/>
    <property type="match status" value="1"/>
</dbReference>
<dbReference type="InterPro" id="IPR011006">
    <property type="entry name" value="CheY-like_superfamily"/>
</dbReference>
<dbReference type="Pfam" id="PF12860">
    <property type="entry name" value="PAS_7"/>
    <property type="match status" value="1"/>
</dbReference>
<evidence type="ECO:0000313" key="16">
    <source>
        <dbReference type="EMBL" id="PWN56859.1"/>
    </source>
</evidence>
<feature type="transmembrane region" description="Helical" evidence="13">
    <location>
        <begin position="183"/>
        <end position="206"/>
    </location>
</feature>
<dbReference type="AlphaFoldDB" id="A0A363UN52"/>
<keyword evidence="10 13" id="KW-0472">Membrane</keyword>
<sequence>MNGPLIGLSLAAYMTLLFVVAWQGDRRPGGEGRAQAVTQALSLAVYCTTWTFFGAVGTASLSGWLYLPIYLGPALVYVLGWKLIRRIAEISRSNNLTSIADFLAARFGHNAALGALATGLCLCATLPYIALQLRAVESTFQVLAPTTTAGGLETAFGIAAVMLVFSLMFGARHLTRGEKHPGVVRVIALESLLKLAALIAVAWFALTQVLDGPFGLWTELADASQGHALSQIELGAEFWTYTLLSACAIVLLPRQFHIAMVEHSTERGVRTARWLFPLYLVLLSLAVLPISVAGDNELAAQGHDPDRYVLLLPLAAGEDGLALLAYLGGVAAATGMVIVSALAMSIMISNEWVLPWLLRSGQNVRTRRLDALILNIRRSVIGLVILGAYGFHLLATDTRSLAGLGLLAFVAVAQLAPAFVLGLLWRGTSARGAIVGISVGFLIWGVWLALPTMAPGVLLAAPNAATLGWGSVTVTTWLSLIANSGLLVSVSVLSRRSIVEQAQANRFCRREFMVPASQPVQRQARVQDILFLLDRFVGEVRTSLVVRQVEKATGQQLSPMGRASAELMQAAERQLAGAVGTTSARMVLDSALQDVELSIEEVATILDGTREDLRLSRRLLRATLDNVNHGVSVIDSDLRIAAWNQRYLDLFQYPPGLITVGRPLADIIRYNAERGLCGPGDPEAHVHKRLEHIRAGTPHRYERTRPDGTVIEMQGKQLPGGGYVTSFADITDHKRVQQELQAANENLEAIVQERTRALQLAKQAAERANRSKTQFLAAASHDLMQPISAARLFAASLLEQADGQQVQVAAQRIASALDGAEAVLSDLSEINRLDARRVPVRHETVDLQVELGALVEECRPIARARGIELRDHIAPVHVRTDRLHLRRIVQNYLSNALRYTSRGGVLIGTRRVGGGLRVAVYDTGPGIPVERQEEIYQEFQRLPIEDAQAGQGLGLGLAIVQRMARLLGHAIGLRSEPGRGSCFWIDLPPATSRPKASAPTAPEATSQTELTGTQVLCLDNDPRVLEGLSVLLRGWGATTRCAGDPDQARTVMTGPPDLAIVDYRLDDGVLGHEVLQALRRDWARDVPAILITADRNHEVRQAAVQAGMVLLHKPVKPATLRGAIRQARALGRRAP</sequence>
<dbReference type="GO" id="GO:0005886">
    <property type="term" value="C:plasma membrane"/>
    <property type="evidence" value="ECO:0007669"/>
    <property type="project" value="TreeGrafter"/>
</dbReference>
<feature type="transmembrane region" description="Helical" evidence="13">
    <location>
        <begin position="36"/>
        <end position="57"/>
    </location>
</feature>
<dbReference type="InterPro" id="IPR001734">
    <property type="entry name" value="Na/solute_symporter"/>
</dbReference>
<dbReference type="CDD" id="cd10322">
    <property type="entry name" value="SLC5sbd"/>
    <property type="match status" value="1"/>
</dbReference>
<dbReference type="SMART" id="SM00388">
    <property type="entry name" value="HisKA"/>
    <property type="match status" value="1"/>
</dbReference>
<dbReference type="InterPro" id="IPR000014">
    <property type="entry name" value="PAS"/>
</dbReference>
<dbReference type="GO" id="GO:0009927">
    <property type="term" value="F:histidine phosphotransfer kinase activity"/>
    <property type="evidence" value="ECO:0007669"/>
    <property type="project" value="TreeGrafter"/>
</dbReference>
<feature type="domain" description="Histidine kinase" evidence="14">
    <location>
        <begin position="778"/>
        <end position="991"/>
    </location>
</feature>
<dbReference type="Gene3D" id="1.10.287.130">
    <property type="match status" value="1"/>
</dbReference>
<keyword evidence="8 16" id="KW-0418">Kinase</keyword>
<dbReference type="FunFam" id="3.30.565.10:FF:000049">
    <property type="entry name" value="Two-component sensor histidine kinase"/>
    <property type="match status" value="1"/>
</dbReference>
<dbReference type="SUPFAM" id="SSF52172">
    <property type="entry name" value="CheY-like"/>
    <property type="match status" value="1"/>
</dbReference>
<dbReference type="EMBL" id="QEQK01000004">
    <property type="protein sequence ID" value="PWN56859.1"/>
    <property type="molecule type" value="Genomic_DNA"/>
</dbReference>
<evidence type="ECO:0000256" key="1">
    <source>
        <dbReference type="ARBA" id="ARBA00000085"/>
    </source>
</evidence>
<dbReference type="InterPro" id="IPR036097">
    <property type="entry name" value="HisK_dim/P_sf"/>
</dbReference>
<organism evidence="16 17">
    <name type="scientific">Abyssibacter profundi</name>
    <dbReference type="NCBI Taxonomy" id="2182787"/>
    <lineage>
        <taxon>Bacteria</taxon>
        <taxon>Pseudomonadati</taxon>
        <taxon>Pseudomonadota</taxon>
        <taxon>Gammaproteobacteria</taxon>
        <taxon>Chromatiales</taxon>
        <taxon>Oceanococcaceae</taxon>
        <taxon>Abyssibacter</taxon>
    </lineage>
</organism>
<dbReference type="CDD" id="cd00082">
    <property type="entry name" value="HisKA"/>
    <property type="match status" value="1"/>
</dbReference>
<feature type="modified residue" description="4-aspartylphosphate" evidence="11">
    <location>
        <position position="1062"/>
    </location>
</feature>
<dbReference type="PRINTS" id="PR00344">
    <property type="entry name" value="BCTRLSENSOR"/>
</dbReference>
<name>A0A363UN52_9GAMM</name>
<evidence type="ECO:0000256" key="12">
    <source>
        <dbReference type="SAM" id="Coils"/>
    </source>
</evidence>
<feature type="transmembrane region" description="Helical" evidence="13">
    <location>
        <begin position="238"/>
        <end position="253"/>
    </location>
</feature>
<keyword evidence="5 11" id="KW-0597">Phosphoprotein</keyword>
<keyword evidence="17" id="KW-1185">Reference proteome</keyword>
<dbReference type="InterPro" id="IPR001789">
    <property type="entry name" value="Sig_transdc_resp-reg_receiver"/>
</dbReference>
<keyword evidence="12" id="KW-0175">Coiled coil</keyword>
<evidence type="ECO:0000256" key="8">
    <source>
        <dbReference type="ARBA" id="ARBA00022777"/>
    </source>
</evidence>
<accession>A0A363UN52</accession>
<evidence type="ECO:0000256" key="4">
    <source>
        <dbReference type="ARBA" id="ARBA00012438"/>
    </source>
</evidence>
<feature type="transmembrane region" description="Helical" evidence="13">
    <location>
        <begin position="369"/>
        <end position="389"/>
    </location>
</feature>
<dbReference type="Gene3D" id="3.30.450.20">
    <property type="entry name" value="PAS domain"/>
    <property type="match status" value="1"/>
</dbReference>
<proteinExistence type="inferred from homology"/>
<feature type="coiled-coil region" evidence="12">
    <location>
        <begin position="730"/>
        <end position="760"/>
    </location>
</feature>
<dbReference type="CDD" id="cd00156">
    <property type="entry name" value="REC"/>
    <property type="match status" value="1"/>
</dbReference>
<feature type="transmembrane region" description="Helical" evidence="13">
    <location>
        <begin position="401"/>
        <end position="425"/>
    </location>
</feature>
<evidence type="ECO:0000313" key="17">
    <source>
        <dbReference type="Proteomes" id="UP000251800"/>
    </source>
</evidence>
<evidence type="ECO:0000256" key="2">
    <source>
        <dbReference type="ARBA" id="ARBA00004141"/>
    </source>
</evidence>
<dbReference type="InterPro" id="IPR035965">
    <property type="entry name" value="PAS-like_dom_sf"/>
</dbReference>
<keyword evidence="9 13" id="KW-1133">Transmembrane helix</keyword>
<dbReference type="InterPro" id="IPR003594">
    <property type="entry name" value="HATPase_dom"/>
</dbReference>
<feature type="transmembrane region" description="Helical" evidence="13">
    <location>
        <begin position="63"/>
        <end position="84"/>
    </location>
</feature>
<keyword evidence="7 13" id="KW-0812">Transmembrane</keyword>
<dbReference type="SUPFAM" id="SSF55785">
    <property type="entry name" value="PYP-like sensor domain (PAS domain)"/>
    <property type="match status" value="1"/>
</dbReference>
<feature type="transmembrane region" description="Helical" evidence="13">
    <location>
        <begin position="6"/>
        <end position="24"/>
    </location>
</feature>
<dbReference type="InterPro" id="IPR004358">
    <property type="entry name" value="Sig_transdc_His_kin-like_C"/>
</dbReference>
<comment type="caution">
    <text evidence="16">The sequence shown here is derived from an EMBL/GenBank/DDBJ whole genome shotgun (WGS) entry which is preliminary data.</text>
</comment>
<dbReference type="EC" id="2.7.13.3" evidence="4"/>
<evidence type="ECO:0000256" key="13">
    <source>
        <dbReference type="SAM" id="Phobius"/>
    </source>
</evidence>
<feature type="transmembrane region" description="Helical" evidence="13">
    <location>
        <begin position="151"/>
        <end position="171"/>
    </location>
</feature>
<protein>
    <recommendedName>
        <fullName evidence="4">histidine kinase</fullName>
        <ecNumber evidence="4">2.7.13.3</ecNumber>
    </recommendedName>
</protein>
<dbReference type="SUPFAM" id="SSF55874">
    <property type="entry name" value="ATPase domain of HSP90 chaperone/DNA topoisomerase II/histidine kinase"/>
    <property type="match status" value="1"/>
</dbReference>
<comment type="subcellular location">
    <subcellularLocation>
        <location evidence="2">Membrane</location>
        <topology evidence="2">Multi-pass membrane protein</topology>
    </subcellularLocation>
</comment>
<comment type="similarity">
    <text evidence="3">Belongs to the sodium:solute symporter (SSF) (TC 2.A.21) family.</text>
</comment>
<feature type="transmembrane region" description="Helical" evidence="13">
    <location>
        <begin position="432"/>
        <end position="454"/>
    </location>
</feature>
<dbReference type="InterPro" id="IPR003661">
    <property type="entry name" value="HisK_dim/P_dom"/>
</dbReference>
<dbReference type="OrthoDB" id="9764438at2"/>
<dbReference type="Pfam" id="PF00072">
    <property type="entry name" value="Response_reg"/>
    <property type="match status" value="1"/>
</dbReference>
<evidence type="ECO:0000259" key="14">
    <source>
        <dbReference type="PROSITE" id="PS50109"/>
    </source>
</evidence>
<dbReference type="Gene3D" id="3.30.565.10">
    <property type="entry name" value="Histidine kinase-like ATPase, C-terminal domain"/>
    <property type="match status" value="1"/>
</dbReference>
<dbReference type="PANTHER" id="PTHR43047:SF9">
    <property type="entry name" value="HISTIDINE KINASE"/>
    <property type="match status" value="1"/>
</dbReference>
<dbReference type="Pfam" id="PF02518">
    <property type="entry name" value="HATPase_c"/>
    <property type="match status" value="1"/>
</dbReference>
<dbReference type="SUPFAM" id="SSF47384">
    <property type="entry name" value="Homodimeric domain of signal transducing histidine kinase"/>
    <property type="match status" value="1"/>
</dbReference>
<reference evidence="16 17" key="1">
    <citation type="submission" date="2018-05" db="EMBL/GenBank/DDBJ databases">
        <title>Abyssibacter profundi OUC007T gen. nov., sp. nov, a marine bacterium isolated from seawater of the Mariana Trench.</title>
        <authorList>
            <person name="Zhou S."/>
        </authorList>
    </citation>
    <scope>NUCLEOTIDE SEQUENCE [LARGE SCALE GENOMIC DNA]</scope>
    <source>
        <strain evidence="16 17">OUC007</strain>
    </source>
</reference>
<dbReference type="PROSITE" id="PS50110">
    <property type="entry name" value="RESPONSE_REGULATORY"/>
    <property type="match status" value="1"/>
</dbReference>